<keyword evidence="8" id="KW-0963">Cytoplasm</keyword>
<keyword evidence="4 8" id="KW-0479">Metal-binding</keyword>
<protein>
    <recommendedName>
        <fullName evidence="8">Endoribonuclease YbeY</fullName>
        <ecNumber evidence="8">3.1.-.-</ecNumber>
    </recommendedName>
</protein>
<dbReference type="InterPro" id="IPR023091">
    <property type="entry name" value="MetalPrtase_cat_dom_sf_prd"/>
</dbReference>
<comment type="function">
    <text evidence="8">Single strand-specific metallo-endoribonuclease involved in late-stage 70S ribosome quality control and in maturation of the 3' terminus of the 16S rRNA.</text>
</comment>
<accession>A0ABW8PXF7</accession>
<keyword evidence="5 8" id="KW-0255">Endonuclease</keyword>
<dbReference type="PROSITE" id="PS01306">
    <property type="entry name" value="UPF0054"/>
    <property type="match status" value="1"/>
</dbReference>
<evidence type="ECO:0000313" key="9">
    <source>
        <dbReference type="EMBL" id="MFK7160534.1"/>
    </source>
</evidence>
<keyword evidence="6 8" id="KW-0378">Hydrolase</keyword>
<evidence type="ECO:0000256" key="8">
    <source>
        <dbReference type="HAMAP-Rule" id="MF_00009"/>
    </source>
</evidence>
<name>A0ABW8PXF7_9GAMM</name>
<dbReference type="Proteomes" id="UP001621714">
    <property type="component" value="Unassembled WGS sequence"/>
</dbReference>
<dbReference type="HAMAP" id="MF_00009">
    <property type="entry name" value="Endoribonucl_YbeY"/>
    <property type="match status" value="1"/>
</dbReference>
<feature type="binding site" evidence="8">
    <location>
        <position position="117"/>
    </location>
    <ligand>
        <name>Zn(2+)</name>
        <dbReference type="ChEBI" id="CHEBI:29105"/>
        <note>catalytic</note>
    </ligand>
</feature>
<evidence type="ECO:0000256" key="4">
    <source>
        <dbReference type="ARBA" id="ARBA00022723"/>
    </source>
</evidence>
<organism evidence="9 10">
    <name type="scientific">Marinospirillum alkalitolerans</name>
    <dbReference type="NCBI Taxonomy" id="3123374"/>
    <lineage>
        <taxon>Bacteria</taxon>
        <taxon>Pseudomonadati</taxon>
        <taxon>Pseudomonadota</taxon>
        <taxon>Gammaproteobacteria</taxon>
        <taxon>Oceanospirillales</taxon>
        <taxon>Oceanospirillaceae</taxon>
        <taxon>Marinospirillum</taxon>
    </lineage>
</organism>
<comment type="similarity">
    <text evidence="1 8">Belongs to the endoribonuclease YbeY family.</text>
</comment>
<evidence type="ECO:0000256" key="6">
    <source>
        <dbReference type="ARBA" id="ARBA00022801"/>
    </source>
</evidence>
<sequence>MIELDLQIATQAADEVLPSLTDLQSWLDLAYPADQPATEVTLRLVDEEESQALNAAYRGKDSPTNVLSFPFEAPIDLPPEAELSLLGDLVICVPKVLEEAQQQGKAPLHHWAHLVIHGLLHLQGWDHETEAEAEAMESHEVQLLAQLGIPDPYQAAKD</sequence>
<keyword evidence="3 8" id="KW-0540">Nuclease</keyword>
<dbReference type="SUPFAM" id="SSF55486">
    <property type="entry name" value="Metalloproteases ('zincins'), catalytic domain"/>
    <property type="match status" value="1"/>
</dbReference>
<dbReference type="InterPro" id="IPR002036">
    <property type="entry name" value="YbeY"/>
</dbReference>
<evidence type="ECO:0000256" key="2">
    <source>
        <dbReference type="ARBA" id="ARBA00022517"/>
    </source>
</evidence>
<proteinExistence type="inferred from homology"/>
<evidence type="ECO:0000256" key="5">
    <source>
        <dbReference type="ARBA" id="ARBA00022759"/>
    </source>
</evidence>
<feature type="binding site" evidence="8">
    <location>
        <position position="121"/>
    </location>
    <ligand>
        <name>Zn(2+)</name>
        <dbReference type="ChEBI" id="CHEBI:29105"/>
        <note>catalytic</note>
    </ligand>
</feature>
<evidence type="ECO:0000256" key="3">
    <source>
        <dbReference type="ARBA" id="ARBA00022722"/>
    </source>
</evidence>
<dbReference type="Pfam" id="PF02130">
    <property type="entry name" value="YbeY"/>
    <property type="match status" value="1"/>
</dbReference>
<keyword evidence="2 8" id="KW-0690">Ribosome biogenesis</keyword>
<dbReference type="InterPro" id="IPR020549">
    <property type="entry name" value="YbeY_CS"/>
</dbReference>
<dbReference type="EC" id="3.1.-.-" evidence="8"/>
<dbReference type="EMBL" id="JBANFI010000003">
    <property type="protein sequence ID" value="MFK7160534.1"/>
    <property type="molecule type" value="Genomic_DNA"/>
</dbReference>
<feature type="binding site" evidence="8">
    <location>
        <position position="127"/>
    </location>
    <ligand>
        <name>Zn(2+)</name>
        <dbReference type="ChEBI" id="CHEBI:29105"/>
        <note>catalytic</note>
    </ligand>
</feature>
<dbReference type="PANTHER" id="PTHR46986:SF1">
    <property type="entry name" value="ENDORIBONUCLEASE YBEY, CHLOROPLASTIC"/>
    <property type="match status" value="1"/>
</dbReference>
<comment type="subcellular location">
    <subcellularLocation>
        <location evidence="8">Cytoplasm</location>
    </subcellularLocation>
</comment>
<keyword evidence="7 8" id="KW-0862">Zinc</keyword>
<evidence type="ECO:0000313" key="10">
    <source>
        <dbReference type="Proteomes" id="UP001621714"/>
    </source>
</evidence>
<comment type="caution">
    <text evidence="9">The sequence shown here is derived from an EMBL/GenBank/DDBJ whole genome shotgun (WGS) entry which is preliminary data.</text>
</comment>
<comment type="cofactor">
    <cofactor evidence="8">
        <name>Zn(2+)</name>
        <dbReference type="ChEBI" id="CHEBI:29105"/>
    </cofactor>
    <text evidence="8">Binds 1 zinc ion.</text>
</comment>
<dbReference type="RefSeq" id="WP_405338336.1">
    <property type="nucleotide sequence ID" value="NZ_JBANFI010000003.1"/>
</dbReference>
<evidence type="ECO:0000256" key="7">
    <source>
        <dbReference type="ARBA" id="ARBA00022833"/>
    </source>
</evidence>
<keyword evidence="8" id="KW-0698">rRNA processing</keyword>
<gene>
    <name evidence="8 9" type="primary">ybeY</name>
    <name evidence="9" type="ORF">V6U78_05735</name>
</gene>
<dbReference type="Gene3D" id="3.40.390.30">
    <property type="entry name" value="Metalloproteases ('zincins'), catalytic domain"/>
    <property type="match status" value="1"/>
</dbReference>
<evidence type="ECO:0000256" key="1">
    <source>
        <dbReference type="ARBA" id="ARBA00010875"/>
    </source>
</evidence>
<reference evidence="9 10" key="1">
    <citation type="submission" date="2024-02" db="EMBL/GenBank/DDBJ databases">
        <title>Marinospirillum sp. MEB 164 isolated from Lonar lake sediment.</title>
        <authorList>
            <person name="Joshi A."/>
            <person name="Thite S."/>
        </authorList>
    </citation>
    <scope>NUCLEOTIDE SEQUENCE [LARGE SCALE GENOMIC DNA]</scope>
    <source>
        <strain evidence="9 10">MEB164</strain>
    </source>
</reference>
<keyword evidence="10" id="KW-1185">Reference proteome</keyword>
<dbReference type="PANTHER" id="PTHR46986">
    <property type="entry name" value="ENDORIBONUCLEASE YBEY, CHLOROPLASTIC"/>
    <property type="match status" value="1"/>
</dbReference>
<dbReference type="NCBIfam" id="TIGR00043">
    <property type="entry name" value="rRNA maturation RNase YbeY"/>
    <property type="match status" value="1"/>
</dbReference>